<dbReference type="PROSITE" id="PS00913">
    <property type="entry name" value="ADH_IRON_1"/>
    <property type="match status" value="1"/>
</dbReference>
<comment type="caution">
    <text evidence="6">The sequence shown here is derived from an EMBL/GenBank/DDBJ whole genome shotgun (WGS) entry which is preliminary data.</text>
</comment>
<dbReference type="CDD" id="cd14864">
    <property type="entry name" value="Fe-ADH-like"/>
    <property type="match status" value="1"/>
</dbReference>
<dbReference type="InterPro" id="IPR056798">
    <property type="entry name" value="ADH_Fe_C"/>
</dbReference>
<dbReference type="InterPro" id="IPR001670">
    <property type="entry name" value="ADH_Fe/GldA"/>
</dbReference>
<dbReference type="GO" id="GO:0046872">
    <property type="term" value="F:metal ion binding"/>
    <property type="evidence" value="ECO:0007669"/>
    <property type="project" value="InterPro"/>
</dbReference>
<organism evidence="6">
    <name type="scientific">marine sediment metagenome</name>
    <dbReference type="NCBI Taxonomy" id="412755"/>
    <lineage>
        <taxon>unclassified sequences</taxon>
        <taxon>metagenomes</taxon>
        <taxon>ecological metagenomes</taxon>
    </lineage>
</organism>
<evidence type="ECO:0000259" key="4">
    <source>
        <dbReference type="Pfam" id="PF00465"/>
    </source>
</evidence>
<evidence type="ECO:0000259" key="5">
    <source>
        <dbReference type="Pfam" id="PF25137"/>
    </source>
</evidence>
<dbReference type="GO" id="GO:0004022">
    <property type="term" value="F:alcohol dehydrogenase (NAD+) activity"/>
    <property type="evidence" value="ECO:0007669"/>
    <property type="project" value="TreeGrafter"/>
</dbReference>
<feature type="domain" description="Fe-containing alcohol dehydrogenase-like C-terminal" evidence="5">
    <location>
        <begin position="188"/>
        <end position="382"/>
    </location>
</feature>
<evidence type="ECO:0000256" key="2">
    <source>
        <dbReference type="ARBA" id="ARBA00023002"/>
    </source>
</evidence>
<dbReference type="PANTHER" id="PTHR11496">
    <property type="entry name" value="ALCOHOL DEHYDROGENASE"/>
    <property type="match status" value="1"/>
</dbReference>
<name>A0A0F9GLL1_9ZZZZ</name>
<dbReference type="Gene3D" id="3.40.50.1970">
    <property type="match status" value="1"/>
</dbReference>
<evidence type="ECO:0000313" key="6">
    <source>
        <dbReference type="EMBL" id="KKL64052.1"/>
    </source>
</evidence>
<dbReference type="AlphaFoldDB" id="A0A0F9GLL1"/>
<dbReference type="InterPro" id="IPR018211">
    <property type="entry name" value="ADH_Fe_CS"/>
</dbReference>
<proteinExistence type="inferred from homology"/>
<sequence>MADFSFSIPAQVRFGLDVVNRIGAIVSEYGERVLLVTEAILYEGKVIERIQGLLERKGVQYIIFDEVVPNATSSVIDEGVTLARGAHAEVVIGLGGMRTLSMAKCIAMTAPESGDIDDFLSGVRPKSKPLAYIEIPTTCRNPFMLVDEYLVTDSKDRVARIGQSQKNITRAVIVDPKLTVTLPAKYAATTIIDTLLAAVEGYISNRSNYLSDTFLAGAIELIGKTVKQAVEQPEDIRARVNTSMAGVLTALGLTMSKQGIGAALAYAINGRFMVPKSWLTSILLPHVMEYNISASAEKLVRIGALMGEETEAESSVEKAASGIEAIRRLIGSLGLPVRLRDCDLELDDMIDIAGTARSYDMMNYLPRAISTEDLYELIKTAY</sequence>
<dbReference type="InterPro" id="IPR039697">
    <property type="entry name" value="Alcohol_dehydrogenase_Fe"/>
</dbReference>
<keyword evidence="2" id="KW-0560">Oxidoreductase</keyword>
<gene>
    <name evidence="6" type="ORF">LCGC14_2168880</name>
</gene>
<dbReference type="Pfam" id="PF25137">
    <property type="entry name" value="ADH_Fe_C"/>
    <property type="match status" value="1"/>
</dbReference>
<accession>A0A0F9GLL1</accession>
<comment type="similarity">
    <text evidence="1">Belongs to the iron-containing alcohol dehydrogenase family.</text>
</comment>
<dbReference type="PANTHER" id="PTHR11496:SF102">
    <property type="entry name" value="ALCOHOL DEHYDROGENASE 4"/>
    <property type="match status" value="1"/>
</dbReference>
<keyword evidence="3" id="KW-0520">NAD</keyword>
<feature type="domain" description="Alcohol dehydrogenase iron-type/glycerol dehydrogenase GldA" evidence="4">
    <location>
        <begin position="9"/>
        <end position="176"/>
    </location>
</feature>
<evidence type="ECO:0000256" key="3">
    <source>
        <dbReference type="ARBA" id="ARBA00023027"/>
    </source>
</evidence>
<dbReference type="Pfam" id="PF00465">
    <property type="entry name" value="Fe-ADH"/>
    <property type="match status" value="1"/>
</dbReference>
<dbReference type="EMBL" id="LAZR01027963">
    <property type="protein sequence ID" value="KKL64052.1"/>
    <property type="molecule type" value="Genomic_DNA"/>
</dbReference>
<protein>
    <submittedName>
        <fullName evidence="6">Uncharacterized protein</fullName>
    </submittedName>
</protein>
<dbReference type="SUPFAM" id="SSF56796">
    <property type="entry name" value="Dehydroquinate synthase-like"/>
    <property type="match status" value="1"/>
</dbReference>
<dbReference type="Gene3D" id="1.20.1090.10">
    <property type="entry name" value="Dehydroquinate synthase-like - alpha domain"/>
    <property type="match status" value="1"/>
</dbReference>
<reference evidence="6" key="1">
    <citation type="journal article" date="2015" name="Nature">
        <title>Complex archaea that bridge the gap between prokaryotes and eukaryotes.</title>
        <authorList>
            <person name="Spang A."/>
            <person name="Saw J.H."/>
            <person name="Jorgensen S.L."/>
            <person name="Zaremba-Niedzwiedzka K."/>
            <person name="Martijn J."/>
            <person name="Lind A.E."/>
            <person name="van Eijk R."/>
            <person name="Schleper C."/>
            <person name="Guy L."/>
            <person name="Ettema T.J."/>
        </authorList>
    </citation>
    <scope>NUCLEOTIDE SEQUENCE</scope>
</reference>
<evidence type="ECO:0000256" key="1">
    <source>
        <dbReference type="ARBA" id="ARBA00007358"/>
    </source>
</evidence>